<comment type="caution">
    <text evidence="3">The sequence shown here is derived from an EMBL/GenBank/DDBJ whole genome shotgun (WGS) entry which is preliminary data.</text>
</comment>
<dbReference type="GO" id="GO:0008932">
    <property type="term" value="F:lytic endotransglycosylase activity"/>
    <property type="evidence" value="ECO:0007669"/>
    <property type="project" value="TreeGrafter"/>
</dbReference>
<dbReference type="SMART" id="SM00257">
    <property type="entry name" value="LysM"/>
    <property type="match status" value="2"/>
</dbReference>
<dbReference type="Gene3D" id="3.10.350.10">
    <property type="entry name" value="LysM domain"/>
    <property type="match status" value="2"/>
</dbReference>
<keyword evidence="1" id="KW-0732">Signal</keyword>
<dbReference type="RefSeq" id="WP_168881673.1">
    <property type="nucleotide sequence ID" value="NZ_JABAIL010000002.1"/>
</dbReference>
<evidence type="ECO:0000313" key="3">
    <source>
        <dbReference type="EMBL" id="NLR90967.1"/>
    </source>
</evidence>
<dbReference type="SUPFAM" id="SSF54106">
    <property type="entry name" value="LysM domain"/>
    <property type="match status" value="2"/>
</dbReference>
<evidence type="ECO:0000313" key="4">
    <source>
        <dbReference type="Proteomes" id="UP000585050"/>
    </source>
</evidence>
<feature type="signal peptide" evidence="1">
    <location>
        <begin position="1"/>
        <end position="21"/>
    </location>
</feature>
<evidence type="ECO:0000259" key="2">
    <source>
        <dbReference type="PROSITE" id="PS51782"/>
    </source>
</evidence>
<dbReference type="PANTHER" id="PTHR33734">
    <property type="entry name" value="LYSM DOMAIN-CONTAINING GPI-ANCHORED PROTEIN 2"/>
    <property type="match status" value="1"/>
</dbReference>
<protein>
    <submittedName>
        <fullName evidence="3">LysM peptidoglycan-binding domain-containing protein</fullName>
    </submittedName>
</protein>
<name>A0A7X8SIX2_9BACT</name>
<feature type="domain" description="LysM" evidence="2">
    <location>
        <begin position="102"/>
        <end position="146"/>
    </location>
</feature>
<dbReference type="AlphaFoldDB" id="A0A7X8SIX2"/>
<dbReference type="Gene3D" id="2.40.40.10">
    <property type="entry name" value="RlpA-like domain"/>
    <property type="match status" value="1"/>
</dbReference>
<reference evidence="3 4" key="1">
    <citation type="submission" date="2020-04" db="EMBL/GenBank/DDBJ databases">
        <title>Flammeovirga sp. SR4, a novel species isolated from seawater.</title>
        <authorList>
            <person name="Wang X."/>
        </authorList>
    </citation>
    <scope>NUCLEOTIDE SEQUENCE [LARGE SCALE GENOMIC DNA]</scope>
    <source>
        <strain evidence="3 4">SR4</strain>
    </source>
</reference>
<feature type="chain" id="PRO_5031397280" evidence="1">
    <location>
        <begin position="22"/>
        <end position="270"/>
    </location>
</feature>
<dbReference type="Proteomes" id="UP000585050">
    <property type="component" value="Unassembled WGS sequence"/>
</dbReference>
<dbReference type="InterPro" id="IPR036779">
    <property type="entry name" value="LysM_dom_sf"/>
</dbReference>
<dbReference type="InterPro" id="IPR018392">
    <property type="entry name" value="LysM"/>
</dbReference>
<keyword evidence="4" id="KW-1185">Reference proteome</keyword>
<dbReference type="PANTHER" id="PTHR33734:SF22">
    <property type="entry name" value="MEMBRANE-BOUND LYTIC MUREIN TRANSGLYCOSYLASE D"/>
    <property type="match status" value="1"/>
</dbReference>
<evidence type="ECO:0000256" key="1">
    <source>
        <dbReference type="SAM" id="SignalP"/>
    </source>
</evidence>
<dbReference type="PROSITE" id="PS51782">
    <property type="entry name" value="LYSM"/>
    <property type="match status" value="2"/>
</dbReference>
<accession>A0A7X8SIX2</accession>
<feature type="domain" description="LysM" evidence="2">
    <location>
        <begin position="25"/>
        <end position="68"/>
    </location>
</feature>
<proteinExistence type="predicted"/>
<organism evidence="3 4">
    <name type="scientific">Flammeovirga agarivorans</name>
    <dbReference type="NCBI Taxonomy" id="2726742"/>
    <lineage>
        <taxon>Bacteria</taxon>
        <taxon>Pseudomonadati</taxon>
        <taxon>Bacteroidota</taxon>
        <taxon>Cytophagia</taxon>
        <taxon>Cytophagales</taxon>
        <taxon>Flammeovirgaceae</taxon>
        <taxon>Flammeovirga</taxon>
    </lineage>
</organism>
<gene>
    <name evidence="3" type="ORF">HGP29_07100</name>
</gene>
<dbReference type="Pfam" id="PF01476">
    <property type="entry name" value="LysM"/>
    <property type="match status" value="2"/>
</dbReference>
<dbReference type="CDD" id="cd00118">
    <property type="entry name" value="LysM"/>
    <property type="match status" value="2"/>
</dbReference>
<dbReference type="EMBL" id="JABAIL010000002">
    <property type="protein sequence ID" value="NLR90967.1"/>
    <property type="molecule type" value="Genomic_DNA"/>
</dbReference>
<sequence>MRNYFYILFFLLSCQTSLLFAQNITTHTVQAEETLYSISRKYNVSVKEITTANNIQDNVIKIGQTLTIPAKDVQNTANSFHQVAEDNANTKAVYLPEGSAPVYYRAKDGETLRSVAFSYQVLVDSLSVWNGIMPDDLLTEGQQIVVSLNGNVNQFDKAAIEVQSKSYADLTKEEAKTYDIPMQKVERGNGQIVDLPSNTSKLMALHRKETVGAYIKVINPNNDRVAVVRVVAPLPENAIEEGIIIRVSEQVAKKIGVVNPDFKVRVEYNQ</sequence>
<dbReference type="InterPro" id="IPR036908">
    <property type="entry name" value="RlpA-like_sf"/>
</dbReference>